<proteinExistence type="predicted"/>
<sequence length="296" mass="31108">MLRTLFRPSLLLACVLASGCGPSAVEPKPTANQDTQAQALRIRIPRWLKIVVSDMVGAASGAQTGAEIGGILGPEGAAAGAVIGGIIGGVQASTEAAARQTTTLGVSAGSKPSSDPANARNPFDHIGQHHNAVLDTSVGIIGPGGCIPNPFPFPFPRDRTQGPLWDYSLKTLNAPPELMKLPELEASWHKTLDFVVSVEQAEDLELAIADGVKSGLLTPPVGERLISYVNTVAPLDTDKLLEVTKAIEEETLADKELGEQDRQSLLSAYSVARHSAAYWGEQAAQQESSPWCGCSK</sequence>
<feature type="signal peptide" evidence="1">
    <location>
        <begin position="1"/>
        <end position="23"/>
    </location>
</feature>
<keyword evidence="5" id="KW-1185">Reference proteome</keyword>
<dbReference type="Proteomes" id="UP000035579">
    <property type="component" value="Chromosome"/>
</dbReference>
<gene>
    <name evidence="2" type="ORF">AA314_07273</name>
    <name evidence="3" type="ORF">ATI61_102705</name>
</gene>
<evidence type="ECO:0000256" key="1">
    <source>
        <dbReference type="SAM" id="SignalP"/>
    </source>
</evidence>
<evidence type="ECO:0000313" key="4">
    <source>
        <dbReference type="Proteomes" id="UP000035579"/>
    </source>
</evidence>
<dbReference type="RefSeq" id="WP_047859134.1">
    <property type="nucleotide sequence ID" value="NZ_CP011509.1"/>
</dbReference>
<organism evidence="2 4">
    <name type="scientific">Archangium gephyra</name>
    <dbReference type="NCBI Taxonomy" id="48"/>
    <lineage>
        <taxon>Bacteria</taxon>
        <taxon>Pseudomonadati</taxon>
        <taxon>Myxococcota</taxon>
        <taxon>Myxococcia</taxon>
        <taxon>Myxococcales</taxon>
        <taxon>Cystobacterineae</taxon>
        <taxon>Archangiaceae</taxon>
        <taxon>Archangium</taxon>
    </lineage>
</organism>
<accession>A0AAC8QDC5</accession>
<dbReference type="AlphaFoldDB" id="A0AAC8QDC5"/>
<evidence type="ECO:0000313" key="5">
    <source>
        <dbReference type="Proteomes" id="UP000256345"/>
    </source>
</evidence>
<evidence type="ECO:0000313" key="3">
    <source>
        <dbReference type="EMBL" id="REG36328.1"/>
    </source>
</evidence>
<name>A0AAC8QDC5_9BACT</name>
<dbReference type="KEGG" id="age:AA314_07273"/>
<dbReference type="EMBL" id="CP011509">
    <property type="protein sequence ID" value="AKJ05647.1"/>
    <property type="molecule type" value="Genomic_DNA"/>
</dbReference>
<dbReference type="EMBL" id="QUMU01000002">
    <property type="protein sequence ID" value="REG36328.1"/>
    <property type="molecule type" value="Genomic_DNA"/>
</dbReference>
<dbReference type="PROSITE" id="PS51257">
    <property type="entry name" value="PROKAR_LIPOPROTEIN"/>
    <property type="match status" value="1"/>
</dbReference>
<feature type="chain" id="PRO_5041901546" description="Glycine zipper domain-containing protein" evidence="1">
    <location>
        <begin position="24"/>
        <end position="296"/>
    </location>
</feature>
<reference evidence="3 5" key="2">
    <citation type="submission" date="2018-08" db="EMBL/GenBank/DDBJ databases">
        <title>Genomic Encyclopedia of Archaeal and Bacterial Type Strains, Phase II (KMG-II): from individual species to whole genera.</title>
        <authorList>
            <person name="Goeker M."/>
        </authorList>
    </citation>
    <scope>NUCLEOTIDE SEQUENCE [LARGE SCALE GENOMIC DNA]</scope>
    <source>
        <strain evidence="3 5">DSM 2261</strain>
    </source>
</reference>
<protein>
    <recommendedName>
        <fullName evidence="6">Glycine zipper domain-containing protein</fullName>
    </recommendedName>
</protein>
<dbReference type="Proteomes" id="UP000256345">
    <property type="component" value="Unassembled WGS sequence"/>
</dbReference>
<reference evidence="2 4" key="1">
    <citation type="submission" date="2015-05" db="EMBL/GenBank/DDBJ databases">
        <title>Genome assembly of Archangium gephyra DSM 2261.</title>
        <authorList>
            <person name="Sharma G."/>
            <person name="Subramanian S."/>
        </authorList>
    </citation>
    <scope>NUCLEOTIDE SEQUENCE [LARGE SCALE GENOMIC DNA]</scope>
    <source>
        <strain evidence="2 4">DSM 2261</strain>
    </source>
</reference>
<evidence type="ECO:0008006" key="6">
    <source>
        <dbReference type="Google" id="ProtNLM"/>
    </source>
</evidence>
<keyword evidence="1" id="KW-0732">Signal</keyword>
<evidence type="ECO:0000313" key="2">
    <source>
        <dbReference type="EMBL" id="AKJ05647.1"/>
    </source>
</evidence>